<accession>A0A4P7BWW4</accession>
<organism evidence="1 2">
    <name type="scientific">Nitrosococcus wardiae</name>
    <dbReference type="NCBI Taxonomy" id="1814290"/>
    <lineage>
        <taxon>Bacteria</taxon>
        <taxon>Pseudomonadati</taxon>
        <taxon>Pseudomonadota</taxon>
        <taxon>Gammaproteobacteria</taxon>
        <taxon>Chromatiales</taxon>
        <taxon>Chromatiaceae</taxon>
        <taxon>Nitrosococcus</taxon>
    </lineage>
</organism>
<gene>
    <name evidence="1" type="ORF">E3U44_03745</name>
</gene>
<dbReference type="AlphaFoldDB" id="A0A4P7BWW4"/>
<proteinExistence type="predicted"/>
<evidence type="ECO:0000313" key="1">
    <source>
        <dbReference type="EMBL" id="QBQ53719.1"/>
    </source>
</evidence>
<keyword evidence="2" id="KW-1185">Reference proteome</keyword>
<sequence>MVITSSGYKSGAPKYTYRDKAFHDRGINAAKNVLRSGTAGNAGTDKARGAVETPRAVVLATT</sequence>
<reference evidence="1 2" key="1">
    <citation type="submission" date="2019-03" db="EMBL/GenBank/DDBJ databases">
        <title>The genome sequence of Nitrosococcus wardiae strain D1FHST reveals the archetypal metabolic capacity of ammonia-oxidizing Gammaproteobacteria.</title>
        <authorList>
            <person name="Wang L."/>
            <person name="Lim C.K."/>
            <person name="Hanson T.E."/>
            <person name="Dang H."/>
            <person name="Klotz M.G."/>
        </authorList>
    </citation>
    <scope>NUCLEOTIDE SEQUENCE [LARGE SCALE GENOMIC DNA]</scope>
    <source>
        <strain evidence="1 2">D1FHS</strain>
    </source>
</reference>
<protein>
    <submittedName>
        <fullName evidence="1">Uncharacterized protein</fullName>
    </submittedName>
</protein>
<dbReference type="Proteomes" id="UP000294325">
    <property type="component" value="Chromosome"/>
</dbReference>
<dbReference type="EMBL" id="CP038033">
    <property type="protein sequence ID" value="QBQ53719.1"/>
    <property type="molecule type" value="Genomic_DNA"/>
</dbReference>
<evidence type="ECO:0000313" key="2">
    <source>
        <dbReference type="Proteomes" id="UP000294325"/>
    </source>
</evidence>
<name>A0A4P7BWW4_9GAMM</name>
<dbReference type="KEGG" id="nwr:E3U44_03745"/>